<evidence type="ECO:0000256" key="7">
    <source>
        <dbReference type="ARBA" id="ARBA00023125"/>
    </source>
</evidence>
<comment type="subunit">
    <text evidence="3">Homodimer.</text>
</comment>
<dbReference type="EMBL" id="ACRF02000014">
    <property type="protein sequence ID" value="EEW93356.1"/>
    <property type="molecule type" value="Genomic_DNA"/>
</dbReference>
<proteinExistence type="inferred from homology"/>
<dbReference type="InterPro" id="IPR001367">
    <property type="entry name" value="Fe_dep_repressor"/>
</dbReference>
<evidence type="ECO:0000256" key="1">
    <source>
        <dbReference type="ARBA" id="ARBA00004496"/>
    </source>
</evidence>
<dbReference type="InterPro" id="IPR050536">
    <property type="entry name" value="DtxR_MntR_Metal-Reg"/>
</dbReference>
<dbReference type="OrthoDB" id="9791355at2"/>
<evidence type="ECO:0000256" key="10">
    <source>
        <dbReference type="ARBA" id="ARBA00023211"/>
    </source>
</evidence>
<dbReference type="Pfam" id="PF02742">
    <property type="entry name" value="Fe_dep_repr_C"/>
    <property type="match status" value="1"/>
</dbReference>
<organism evidence="13 14">
    <name type="scientific">Granulicatella elegans ATCC 700633</name>
    <dbReference type="NCBI Taxonomy" id="626369"/>
    <lineage>
        <taxon>Bacteria</taxon>
        <taxon>Bacillati</taxon>
        <taxon>Bacillota</taxon>
        <taxon>Bacilli</taxon>
        <taxon>Lactobacillales</taxon>
        <taxon>Carnobacteriaceae</taxon>
        <taxon>Granulicatella</taxon>
    </lineage>
</organism>
<evidence type="ECO:0000256" key="2">
    <source>
        <dbReference type="ARBA" id="ARBA00007871"/>
    </source>
</evidence>
<comment type="subcellular location">
    <subcellularLocation>
        <location evidence="1">Cytoplasm</location>
    </subcellularLocation>
</comment>
<evidence type="ECO:0000256" key="5">
    <source>
        <dbReference type="ARBA" id="ARBA00022491"/>
    </source>
</evidence>
<dbReference type="InterPro" id="IPR022689">
    <property type="entry name" value="Iron_dep_repressor"/>
</dbReference>
<protein>
    <recommendedName>
        <fullName evidence="11">Manganese transport regulator</fullName>
    </recommendedName>
</protein>
<dbReference type="HOGENOM" id="CLU_069532_4_1_9"/>
<dbReference type="eggNOG" id="COG1321">
    <property type="taxonomic scope" value="Bacteria"/>
</dbReference>
<keyword evidence="4" id="KW-0963">Cytoplasm</keyword>
<evidence type="ECO:0000313" key="14">
    <source>
        <dbReference type="Proteomes" id="UP000002939"/>
    </source>
</evidence>
<dbReference type="SUPFAM" id="SSF47979">
    <property type="entry name" value="Iron-dependent repressor protein, dimerization domain"/>
    <property type="match status" value="1"/>
</dbReference>
<feature type="domain" description="HTH dtxR-type" evidence="12">
    <location>
        <begin position="1"/>
        <end position="62"/>
    </location>
</feature>
<dbReference type="PANTHER" id="PTHR33238">
    <property type="entry name" value="IRON (METAL) DEPENDENT REPRESSOR, DTXR FAMILY"/>
    <property type="match status" value="1"/>
</dbReference>
<evidence type="ECO:0000256" key="6">
    <source>
        <dbReference type="ARBA" id="ARBA00023015"/>
    </source>
</evidence>
<dbReference type="RefSeq" id="WP_006702512.1">
    <property type="nucleotide sequence ID" value="NZ_KI391971.1"/>
</dbReference>
<accession>D0BJV3</accession>
<dbReference type="GO" id="GO:0005737">
    <property type="term" value="C:cytoplasm"/>
    <property type="evidence" value="ECO:0007669"/>
    <property type="project" value="UniProtKB-SubCell"/>
</dbReference>
<evidence type="ECO:0000256" key="8">
    <source>
        <dbReference type="ARBA" id="ARBA00023159"/>
    </source>
</evidence>
<evidence type="ECO:0000256" key="4">
    <source>
        <dbReference type="ARBA" id="ARBA00022490"/>
    </source>
</evidence>
<evidence type="ECO:0000313" key="13">
    <source>
        <dbReference type="EMBL" id="EEW93356.1"/>
    </source>
</evidence>
<dbReference type="PANTHER" id="PTHR33238:SF11">
    <property type="entry name" value="TRANSCRIPTIONAL REGULATOR MNTR"/>
    <property type="match status" value="1"/>
</dbReference>
<dbReference type="GO" id="GO:0003677">
    <property type="term" value="F:DNA binding"/>
    <property type="evidence" value="ECO:0007669"/>
    <property type="project" value="UniProtKB-KW"/>
</dbReference>
<dbReference type="Gene3D" id="1.10.10.10">
    <property type="entry name" value="Winged helix-like DNA-binding domain superfamily/Winged helix DNA-binding domain"/>
    <property type="match status" value="1"/>
</dbReference>
<dbReference type="GO" id="GO:0046914">
    <property type="term" value="F:transition metal ion binding"/>
    <property type="evidence" value="ECO:0007669"/>
    <property type="project" value="InterPro"/>
</dbReference>
<evidence type="ECO:0000256" key="3">
    <source>
        <dbReference type="ARBA" id="ARBA00011738"/>
    </source>
</evidence>
<dbReference type="GO" id="GO:0046983">
    <property type="term" value="F:protein dimerization activity"/>
    <property type="evidence" value="ECO:0007669"/>
    <property type="project" value="InterPro"/>
</dbReference>
<dbReference type="SMART" id="SM00529">
    <property type="entry name" value="HTH_DTXR"/>
    <property type="match status" value="1"/>
</dbReference>
<dbReference type="GO" id="GO:0003700">
    <property type="term" value="F:DNA-binding transcription factor activity"/>
    <property type="evidence" value="ECO:0007669"/>
    <property type="project" value="InterPro"/>
</dbReference>
<keyword evidence="5" id="KW-0678">Repressor</keyword>
<keyword evidence="14" id="KW-1185">Reference proteome</keyword>
<dbReference type="Proteomes" id="UP000002939">
    <property type="component" value="Unassembled WGS sequence"/>
</dbReference>
<keyword evidence="6" id="KW-0805">Transcription regulation</keyword>
<dbReference type="InterPro" id="IPR036388">
    <property type="entry name" value="WH-like_DNA-bd_sf"/>
</dbReference>
<reference evidence="13" key="1">
    <citation type="submission" date="2009-09" db="EMBL/GenBank/DDBJ databases">
        <authorList>
            <consortium name="The Broad Institute Genome Sequencing Platform"/>
            <person name="Ward D."/>
            <person name="Feldgarden M."/>
            <person name="Earl A."/>
            <person name="Young S.K."/>
            <person name="Zeng Q."/>
            <person name="Koehrsen M."/>
            <person name="Alvarado L."/>
            <person name="Berlin A."/>
            <person name="Bochicchio J."/>
            <person name="Borenstein D."/>
            <person name="Chapman S.B."/>
            <person name="Chen Z."/>
            <person name="Engels R."/>
            <person name="Freedman E."/>
            <person name="Gellesch M."/>
            <person name="Goldberg J."/>
            <person name="Griggs A."/>
            <person name="Gujja S."/>
            <person name="Heilman E."/>
            <person name="Heiman D."/>
            <person name="Hepburn T."/>
            <person name="Howarth C."/>
            <person name="Jen D."/>
            <person name="Larson L."/>
            <person name="Lewis B."/>
            <person name="Mehta T."/>
            <person name="Park D."/>
            <person name="Pearson M."/>
            <person name="Roberts A."/>
            <person name="Saif S."/>
            <person name="Shea T."/>
            <person name="Shenoy N."/>
            <person name="Sisk P."/>
            <person name="Stolte C."/>
            <person name="Sykes S."/>
            <person name="Thomson T."/>
            <person name="Walk T."/>
            <person name="White J."/>
            <person name="Yandava C."/>
            <person name="Sibley C.D."/>
            <person name="Field T.R."/>
            <person name="Grinwis M."/>
            <person name="Eshaghurshan C.S."/>
            <person name="Surette M.G."/>
            <person name="Haas B."/>
            <person name="Nusbaum C."/>
            <person name="Birren B."/>
        </authorList>
    </citation>
    <scope>NUCLEOTIDE SEQUENCE [LARGE SCALE GENOMIC DNA]</scope>
    <source>
        <strain evidence="13">ATCC 700633</strain>
    </source>
</reference>
<dbReference type="InterPro" id="IPR036390">
    <property type="entry name" value="WH_DNA-bd_sf"/>
</dbReference>
<dbReference type="InterPro" id="IPR036421">
    <property type="entry name" value="Fe_dep_repressor_sf"/>
</dbReference>
<keyword evidence="10" id="KW-0464">Manganese</keyword>
<dbReference type="STRING" id="626369.HMPREF0446_00238"/>
<dbReference type="Pfam" id="PF01325">
    <property type="entry name" value="Fe_dep_repress"/>
    <property type="match status" value="1"/>
</dbReference>
<comment type="similarity">
    <text evidence="2">Belongs to the DtxR/MntR family.</text>
</comment>
<dbReference type="PROSITE" id="PS50944">
    <property type="entry name" value="HTH_DTXR"/>
    <property type="match status" value="1"/>
</dbReference>
<evidence type="ECO:0000256" key="9">
    <source>
        <dbReference type="ARBA" id="ARBA00023163"/>
    </source>
</evidence>
<dbReference type="SUPFAM" id="SSF46785">
    <property type="entry name" value="Winged helix' DNA-binding domain"/>
    <property type="match status" value="1"/>
</dbReference>
<keyword evidence="9" id="KW-0804">Transcription</keyword>
<sequence length="135" mass="15289">MTPNKEDYIKAIYKLGGNHEVVSNKSITNMLQISAASTTEMLNKLVAENYVDYVRYKGARLTEKGILFAERLIRTHKIWEVFLVQSLGFSPDEVHAQAEVLEHASSPELIDRLVDFLDDPTHCPHGEIIPTIHES</sequence>
<comment type="caution">
    <text evidence="13">The sequence shown here is derived from an EMBL/GenBank/DDBJ whole genome shotgun (WGS) entry which is preliminary data.</text>
</comment>
<evidence type="ECO:0000259" key="12">
    <source>
        <dbReference type="PROSITE" id="PS50944"/>
    </source>
</evidence>
<dbReference type="InterPro" id="IPR022687">
    <property type="entry name" value="HTH_DTXR"/>
</dbReference>
<keyword evidence="8" id="KW-0010">Activator</keyword>
<name>D0BJV3_9LACT</name>
<evidence type="ECO:0000256" key="11">
    <source>
        <dbReference type="ARBA" id="ARBA00032593"/>
    </source>
</evidence>
<gene>
    <name evidence="13" type="ORF">HMPREF0446_00238</name>
</gene>
<keyword evidence="7" id="KW-0238">DNA-binding</keyword>
<reference evidence="13" key="2">
    <citation type="submission" date="2011-10" db="EMBL/GenBank/DDBJ databases">
        <title>The Genome Sequence of Granulicatella elegans ATCC 700633.</title>
        <authorList>
            <consortium name="The Broad Institute Genome Sequencing Platform"/>
            <consortium name="The Broad Institute Genome Sequencing Center for Infectious Disease"/>
            <person name="Earl A."/>
            <person name="Ward D."/>
            <person name="Feldgarden M."/>
            <person name="Gevers D."/>
            <person name="Sibley C.D."/>
            <person name="Field T.R."/>
            <person name="Grinwis M."/>
            <person name="Eshaghurshan C.S."/>
            <person name="Surette M.G."/>
            <person name="Young S.K."/>
            <person name="Zeng Q."/>
            <person name="Gargeya S."/>
            <person name="Fitzgerald M."/>
            <person name="Haas B."/>
            <person name="Abouelleil A."/>
            <person name="Alvarado L."/>
            <person name="Arachchi H.M."/>
            <person name="Berlin A."/>
            <person name="Brown A."/>
            <person name="Chapman S.B."/>
            <person name="Chen Z."/>
            <person name="Dunbar C."/>
            <person name="Freedman E."/>
            <person name="Gearin G."/>
            <person name="Goldberg J."/>
            <person name="Griggs A."/>
            <person name="Gujja S."/>
            <person name="Heiman D."/>
            <person name="Howarth C."/>
            <person name="Larson L."/>
            <person name="Lui A."/>
            <person name="MacDonald P.J.P."/>
            <person name="Montmayeur A."/>
            <person name="Murphy C."/>
            <person name="Neiman D."/>
            <person name="Pearson M."/>
            <person name="Priest M."/>
            <person name="Roberts A."/>
            <person name="Saif S."/>
            <person name="Shea T."/>
            <person name="Shenoy N."/>
            <person name="Sisk P."/>
            <person name="Stolte C."/>
            <person name="Sykes S."/>
            <person name="Wortman J."/>
            <person name="Nusbaum C."/>
            <person name="Birren B."/>
        </authorList>
    </citation>
    <scope>NUCLEOTIDE SEQUENCE [LARGE SCALE GENOMIC DNA]</scope>
    <source>
        <strain evidence="13">ATCC 700633</strain>
    </source>
</reference>
<dbReference type="Gene3D" id="1.10.60.10">
    <property type="entry name" value="Iron dependent repressor, metal binding and dimerisation domain"/>
    <property type="match status" value="1"/>
</dbReference>
<dbReference type="AlphaFoldDB" id="D0BJV3"/>